<keyword evidence="3" id="KW-0479">Metal-binding</keyword>
<dbReference type="Pfam" id="PF05572">
    <property type="entry name" value="Peptidase_M43"/>
    <property type="match status" value="1"/>
</dbReference>
<evidence type="ECO:0000313" key="11">
    <source>
        <dbReference type="EMBL" id="KAK7606319.1"/>
    </source>
</evidence>
<sequence>MRLTLLTLALLGMLLPHLSTSHFGQGNLECGNTRGTGQINEYKLDGGGAALNIDRFRANWTHSRKLEGRNGVTHICPQFFVVPVYAFYFGDYISYKQVAGAIQHLKQSFLQLDIPIFFVLRRIEFIDDAYLADHVDHLQMVDETRVGGFQTLNVYFVKTLRASHWGGRPGMRLHGMTTMPFDGSQWPLTQEQRREDMIVLDYRIATGELMPKVGLNAIVHEAGHWLGLYHQYHSGCDPNKERGGDFVSDTPPSAFPMYDCPPRAIYSCGSAGAFDEPVDTLNYMDSTPNDCQVHFTSGQQSRMRASFCLYRYGTEFDGNPEILKVPEFLKNSGDFEITVR</sequence>
<evidence type="ECO:0000256" key="4">
    <source>
        <dbReference type="ARBA" id="ARBA00022729"/>
    </source>
</evidence>
<keyword evidence="4 9" id="KW-0732">Signal</keyword>
<gene>
    <name evidence="11" type="ORF">JOL62DRAFT_607300</name>
</gene>
<keyword evidence="12" id="KW-1185">Reference proteome</keyword>
<evidence type="ECO:0000256" key="3">
    <source>
        <dbReference type="ARBA" id="ARBA00022723"/>
    </source>
</evidence>
<dbReference type="PANTHER" id="PTHR47466">
    <property type="match status" value="1"/>
</dbReference>
<keyword evidence="5" id="KW-0378">Hydrolase</keyword>
<keyword evidence="8" id="KW-1015">Disulfide bond</keyword>
<proteinExistence type="inferred from homology"/>
<dbReference type="Gene3D" id="3.40.390.10">
    <property type="entry name" value="Collagenase (Catalytic Domain)"/>
    <property type="match status" value="1"/>
</dbReference>
<dbReference type="EMBL" id="JBBPBF010000051">
    <property type="protein sequence ID" value="KAK7606319.1"/>
    <property type="molecule type" value="Genomic_DNA"/>
</dbReference>
<dbReference type="PANTHER" id="PTHR47466:SF1">
    <property type="entry name" value="METALLOPROTEASE MEP1 (AFU_ORTHOLOGUE AFUA_1G07730)-RELATED"/>
    <property type="match status" value="1"/>
</dbReference>
<protein>
    <recommendedName>
        <fullName evidence="10">Peptidase M43 pregnancy-associated plasma-A domain-containing protein</fullName>
    </recommendedName>
</protein>
<evidence type="ECO:0000256" key="5">
    <source>
        <dbReference type="ARBA" id="ARBA00022801"/>
    </source>
</evidence>
<evidence type="ECO:0000256" key="8">
    <source>
        <dbReference type="ARBA" id="ARBA00023157"/>
    </source>
</evidence>
<feature type="domain" description="Peptidase M43 pregnancy-associated plasma-A" evidence="10">
    <location>
        <begin position="217"/>
        <end position="305"/>
    </location>
</feature>
<dbReference type="InterPro" id="IPR008754">
    <property type="entry name" value="Peptidase_M43"/>
</dbReference>
<evidence type="ECO:0000256" key="9">
    <source>
        <dbReference type="SAM" id="SignalP"/>
    </source>
</evidence>
<evidence type="ECO:0000256" key="2">
    <source>
        <dbReference type="ARBA" id="ARBA00022670"/>
    </source>
</evidence>
<evidence type="ECO:0000256" key="6">
    <source>
        <dbReference type="ARBA" id="ARBA00022833"/>
    </source>
</evidence>
<reference evidence="11 12" key="1">
    <citation type="submission" date="2024-04" db="EMBL/GenBank/DDBJ databases">
        <title>Phyllosticta paracitricarpa is synonymous to the EU quarantine fungus P. citricarpa based on phylogenomic analyses.</title>
        <authorList>
            <consortium name="Lawrence Berkeley National Laboratory"/>
            <person name="Van ingen-buijs V.A."/>
            <person name="Van westerhoven A.C."/>
            <person name="Haridas S."/>
            <person name="Skiadas P."/>
            <person name="Martin F."/>
            <person name="Groenewald J.Z."/>
            <person name="Crous P.W."/>
            <person name="Seidl M.F."/>
        </authorList>
    </citation>
    <scope>NUCLEOTIDE SEQUENCE [LARGE SCALE GENOMIC DNA]</scope>
    <source>
        <strain evidence="11 12">CBS 141358</strain>
    </source>
</reference>
<comment type="caution">
    <text evidence="11">The sequence shown here is derived from an EMBL/GenBank/DDBJ whole genome shotgun (WGS) entry which is preliminary data.</text>
</comment>
<feature type="chain" id="PRO_5047089810" description="Peptidase M43 pregnancy-associated plasma-A domain-containing protein" evidence="9">
    <location>
        <begin position="21"/>
        <end position="340"/>
    </location>
</feature>
<evidence type="ECO:0000313" key="12">
    <source>
        <dbReference type="Proteomes" id="UP001367316"/>
    </source>
</evidence>
<comment type="similarity">
    <text evidence="1">Belongs to the peptidase M43B family.</text>
</comment>
<name>A0ABR1MTP7_9PEZI</name>
<organism evidence="11 12">
    <name type="scientific">Phyllosticta paracitricarpa</name>
    <dbReference type="NCBI Taxonomy" id="2016321"/>
    <lineage>
        <taxon>Eukaryota</taxon>
        <taxon>Fungi</taxon>
        <taxon>Dikarya</taxon>
        <taxon>Ascomycota</taxon>
        <taxon>Pezizomycotina</taxon>
        <taxon>Dothideomycetes</taxon>
        <taxon>Dothideomycetes incertae sedis</taxon>
        <taxon>Botryosphaeriales</taxon>
        <taxon>Phyllostictaceae</taxon>
        <taxon>Phyllosticta</taxon>
    </lineage>
</organism>
<evidence type="ECO:0000259" key="10">
    <source>
        <dbReference type="Pfam" id="PF05572"/>
    </source>
</evidence>
<dbReference type="InterPro" id="IPR024079">
    <property type="entry name" value="MetalloPept_cat_dom_sf"/>
</dbReference>
<dbReference type="Proteomes" id="UP001367316">
    <property type="component" value="Unassembled WGS sequence"/>
</dbReference>
<keyword evidence="7" id="KW-0482">Metalloprotease</keyword>
<dbReference type="SUPFAM" id="SSF55486">
    <property type="entry name" value="Metalloproteases ('zincins'), catalytic domain"/>
    <property type="match status" value="1"/>
</dbReference>
<keyword evidence="6" id="KW-0862">Zinc</keyword>
<evidence type="ECO:0000256" key="1">
    <source>
        <dbReference type="ARBA" id="ARBA00008721"/>
    </source>
</evidence>
<evidence type="ECO:0000256" key="7">
    <source>
        <dbReference type="ARBA" id="ARBA00023049"/>
    </source>
</evidence>
<keyword evidence="2" id="KW-0645">Protease</keyword>
<feature type="signal peptide" evidence="9">
    <location>
        <begin position="1"/>
        <end position="20"/>
    </location>
</feature>
<accession>A0ABR1MTP7</accession>